<keyword evidence="7" id="KW-0067">ATP-binding</keyword>
<gene>
    <name evidence="11" type="ORF">GCM10022271_09560</name>
</gene>
<evidence type="ECO:0000256" key="6">
    <source>
        <dbReference type="ARBA" id="ARBA00022777"/>
    </source>
</evidence>
<organism evidence="11 12">
    <name type="scientific">Corallibacter vietnamensis</name>
    <dbReference type="NCBI Taxonomy" id="904130"/>
    <lineage>
        <taxon>Bacteria</taxon>
        <taxon>Pseudomonadati</taxon>
        <taxon>Bacteroidota</taxon>
        <taxon>Flavobacteriia</taxon>
        <taxon>Flavobacteriales</taxon>
        <taxon>Flavobacteriaceae</taxon>
        <taxon>Corallibacter</taxon>
    </lineage>
</organism>
<evidence type="ECO:0000256" key="1">
    <source>
        <dbReference type="ARBA" id="ARBA00000085"/>
    </source>
</evidence>
<keyword evidence="8" id="KW-0175">Coiled coil</keyword>
<accession>A0ABP7H2I3</accession>
<evidence type="ECO:0000313" key="12">
    <source>
        <dbReference type="Proteomes" id="UP001501456"/>
    </source>
</evidence>
<dbReference type="Pfam" id="PF02518">
    <property type="entry name" value="HATPase_c"/>
    <property type="match status" value="1"/>
</dbReference>
<dbReference type="PROSITE" id="PS50109">
    <property type="entry name" value="HIS_KIN"/>
    <property type="match status" value="1"/>
</dbReference>
<dbReference type="PANTHER" id="PTHR41523">
    <property type="entry name" value="TWO-COMPONENT SYSTEM SENSOR PROTEIN"/>
    <property type="match status" value="1"/>
</dbReference>
<evidence type="ECO:0000313" key="11">
    <source>
        <dbReference type="EMBL" id="GAA3779415.1"/>
    </source>
</evidence>
<keyword evidence="5" id="KW-0547">Nucleotide-binding</keyword>
<dbReference type="Pfam" id="PF07568">
    <property type="entry name" value="HisKA_2"/>
    <property type="match status" value="1"/>
</dbReference>
<keyword evidence="9" id="KW-0472">Membrane</keyword>
<feature type="coiled-coil region" evidence="8">
    <location>
        <begin position="327"/>
        <end position="354"/>
    </location>
</feature>
<dbReference type="PANTHER" id="PTHR41523:SF8">
    <property type="entry name" value="ETHYLENE RESPONSE SENSOR PROTEIN"/>
    <property type="match status" value="1"/>
</dbReference>
<dbReference type="SMART" id="SM00028">
    <property type="entry name" value="TPR"/>
    <property type="match status" value="5"/>
</dbReference>
<dbReference type="InterPro" id="IPR011990">
    <property type="entry name" value="TPR-like_helical_dom_sf"/>
</dbReference>
<dbReference type="SUPFAM" id="SSF48452">
    <property type="entry name" value="TPR-like"/>
    <property type="match status" value="2"/>
</dbReference>
<name>A0ABP7H2I3_9FLAO</name>
<evidence type="ECO:0000256" key="4">
    <source>
        <dbReference type="ARBA" id="ARBA00022679"/>
    </source>
</evidence>
<feature type="transmembrane region" description="Helical" evidence="9">
    <location>
        <begin position="355"/>
        <end position="375"/>
    </location>
</feature>
<evidence type="ECO:0000259" key="10">
    <source>
        <dbReference type="PROSITE" id="PS50109"/>
    </source>
</evidence>
<dbReference type="Gene3D" id="1.25.40.10">
    <property type="entry name" value="Tetratricopeptide repeat domain"/>
    <property type="match status" value="2"/>
</dbReference>
<dbReference type="Proteomes" id="UP001501456">
    <property type="component" value="Unassembled WGS sequence"/>
</dbReference>
<keyword evidence="4" id="KW-0808">Transferase</keyword>
<evidence type="ECO:0000256" key="3">
    <source>
        <dbReference type="ARBA" id="ARBA00022553"/>
    </source>
</evidence>
<evidence type="ECO:0000256" key="8">
    <source>
        <dbReference type="SAM" id="Coils"/>
    </source>
</evidence>
<feature type="domain" description="Histidine kinase" evidence="10">
    <location>
        <begin position="404"/>
        <end position="598"/>
    </location>
</feature>
<proteinExistence type="predicted"/>
<dbReference type="EC" id="2.7.13.3" evidence="2"/>
<sequence length="601" mass="69787">MRFSILFIVFLSTILSSFSQNKLKVDSLLNIVTSRTNDSIKMVAYNKLRRATYFSNPKKAQEYTHKYLEYAKRRKDSFHIAIAHFYLGNTFVTQSDFKPALEHYFNASSYFERVKDSTRLSSILNAIGAVYLNNKNDSLSLKYFKQSQKISESLKDYRRNAIALNNISDIYKTKGDIETSIYYLESAYESLKKDGSKQYVIPLSLNLANAYSEVKKHKKALNLYNNTLSIVDTINDVVNYANILKSMGNFYIKRKEYITGTEYLKSAFDKYTKANFFDDRYHMMPELINAYTTTNNPDKALSLFHEYNTIKDSLFTIEKDKNLTELLQKFEVEKKDAQLKLLKLETQRKEQQKRLYLYISISICFIACFLGFFYYKNQLKNKQLAKQKLLLENTIDEKNILLKEVHHRVKNSFQIVSSLLYLQSENLDDKEAKLAIKEAENRVKSMVLIHQKLYNKDELIGINTYEYFNDLVKDIFESHQLKKRNITYKLNVDALVLDIETITPIGLILNELIINTLKHAFMPANKHNSLIIITFKKINSLLELKVIDNGKGFSGEVKETSFGIKIIKALSKKLKASLNYNSKPNTGTTVTLIIKKFNILS</sequence>
<dbReference type="Pfam" id="PF13424">
    <property type="entry name" value="TPR_12"/>
    <property type="match status" value="1"/>
</dbReference>
<evidence type="ECO:0000256" key="2">
    <source>
        <dbReference type="ARBA" id="ARBA00012438"/>
    </source>
</evidence>
<protein>
    <recommendedName>
        <fullName evidence="2">histidine kinase</fullName>
        <ecNumber evidence="2">2.7.13.3</ecNumber>
    </recommendedName>
</protein>
<dbReference type="EMBL" id="BAABBI010000001">
    <property type="protein sequence ID" value="GAA3779415.1"/>
    <property type="molecule type" value="Genomic_DNA"/>
</dbReference>
<keyword evidence="9" id="KW-0812">Transmembrane</keyword>
<keyword evidence="12" id="KW-1185">Reference proteome</keyword>
<evidence type="ECO:0000256" key="5">
    <source>
        <dbReference type="ARBA" id="ARBA00022741"/>
    </source>
</evidence>
<dbReference type="InterPro" id="IPR019734">
    <property type="entry name" value="TPR_rpt"/>
</dbReference>
<dbReference type="InterPro" id="IPR011495">
    <property type="entry name" value="Sig_transdc_His_kin_sub2_dim/P"/>
</dbReference>
<dbReference type="RefSeq" id="WP_344727680.1">
    <property type="nucleotide sequence ID" value="NZ_BAABBI010000001.1"/>
</dbReference>
<evidence type="ECO:0000256" key="9">
    <source>
        <dbReference type="SAM" id="Phobius"/>
    </source>
</evidence>
<comment type="catalytic activity">
    <reaction evidence="1">
        <text>ATP + protein L-histidine = ADP + protein N-phospho-L-histidine.</text>
        <dbReference type="EC" id="2.7.13.3"/>
    </reaction>
</comment>
<dbReference type="SUPFAM" id="SSF55874">
    <property type="entry name" value="ATPase domain of HSP90 chaperone/DNA topoisomerase II/histidine kinase"/>
    <property type="match status" value="1"/>
</dbReference>
<dbReference type="InterPro" id="IPR003594">
    <property type="entry name" value="HATPase_dom"/>
</dbReference>
<reference evidence="12" key="1">
    <citation type="journal article" date="2019" name="Int. J. Syst. Evol. Microbiol.">
        <title>The Global Catalogue of Microorganisms (GCM) 10K type strain sequencing project: providing services to taxonomists for standard genome sequencing and annotation.</title>
        <authorList>
            <consortium name="The Broad Institute Genomics Platform"/>
            <consortium name="The Broad Institute Genome Sequencing Center for Infectious Disease"/>
            <person name="Wu L."/>
            <person name="Ma J."/>
        </authorList>
    </citation>
    <scope>NUCLEOTIDE SEQUENCE [LARGE SCALE GENOMIC DNA]</scope>
    <source>
        <strain evidence="12">JCM 17525</strain>
    </source>
</reference>
<keyword evidence="9" id="KW-1133">Transmembrane helix</keyword>
<dbReference type="Gene3D" id="3.30.565.10">
    <property type="entry name" value="Histidine kinase-like ATPase, C-terminal domain"/>
    <property type="match status" value="1"/>
</dbReference>
<dbReference type="Gene3D" id="3.30.450.20">
    <property type="entry name" value="PAS domain"/>
    <property type="match status" value="1"/>
</dbReference>
<keyword evidence="3" id="KW-0597">Phosphoprotein</keyword>
<evidence type="ECO:0000256" key="7">
    <source>
        <dbReference type="ARBA" id="ARBA00022840"/>
    </source>
</evidence>
<comment type="caution">
    <text evidence="11">The sequence shown here is derived from an EMBL/GenBank/DDBJ whole genome shotgun (WGS) entry which is preliminary data.</text>
</comment>
<dbReference type="InterPro" id="IPR005467">
    <property type="entry name" value="His_kinase_dom"/>
</dbReference>
<dbReference type="InterPro" id="IPR036890">
    <property type="entry name" value="HATPase_C_sf"/>
</dbReference>
<keyword evidence="6" id="KW-0418">Kinase</keyword>
<dbReference type="SMART" id="SM00387">
    <property type="entry name" value="HATPase_c"/>
    <property type="match status" value="1"/>
</dbReference>